<feature type="compositionally biased region" description="Acidic residues" evidence="1">
    <location>
        <begin position="66"/>
        <end position="111"/>
    </location>
</feature>
<accession>W9WEL2</accession>
<evidence type="ECO:0000313" key="2">
    <source>
        <dbReference type="EMBL" id="EXJ63425.1"/>
    </source>
</evidence>
<protein>
    <submittedName>
        <fullName evidence="2">Uncharacterized protein</fullName>
    </submittedName>
</protein>
<dbReference type="PANTHER" id="PTHR38489">
    <property type="entry name" value="HISTONE CHAPERONE DOMAIN-CONTAINING PROTEIN"/>
    <property type="match status" value="1"/>
</dbReference>
<dbReference type="GeneID" id="19196163"/>
<dbReference type="RefSeq" id="XP_007750236.1">
    <property type="nucleotide sequence ID" value="XM_007752046.1"/>
</dbReference>
<dbReference type="Pfam" id="PF15370">
    <property type="entry name" value="NOPCHAP1"/>
    <property type="match status" value="1"/>
</dbReference>
<sequence length="244" mass="27065">MSDHKDDRPTKQRRIHGMPLLDQTSQIDDDEDSSSSSSSSFMTLPTARLSHRLLNDAGTLHTENSSDNEESEVQDEEETTSSSDSEDSDGEETSEREEEEEEEEGGEDVEEPVPPRGPGIPRFTTLPARGSDLKSRVQNFLPQLQRANAELEDSSQVFDRRIDHVSDDADHYIEMEVGLGVLTAQKDDTTRIMLPHSPSSVEEDRADEDEEVINAHGGSEDGALSRVVGMEGRKGTKRKIEELG</sequence>
<evidence type="ECO:0000256" key="1">
    <source>
        <dbReference type="SAM" id="MobiDB-lite"/>
    </source>
</evidence>
<dbReference type="OrthoDB" id="1112980at2759"/>
<dbReference type="EMBL" id="AMGX01000026">
    <property type="protein sequence ID" value="EXJ63425.1"/>
    <property type="molecule type" value="Genomic_DNA"/>
</dbReference>
<comment type="caution">
    <text evidence="2">The sequence shown here is derived from an EMBL/GenBank/DDBJ whole genome shotgun (WGS) entry which is preliminary data.</text>
</comment>
<dbReference type="STRING" id="1182543.W9WEL2"/>
<dbReference type="InterPro" id="IPR027921">
    <property type="entry name" value="NOPCHAP1"/>
</dbReference>
<keyword evidence="3" id="KW-1185">Reference proteome</keyword>
<proteinExistence type="predicted"/>
<organism evidence="2 3">
    <name type="scientific">Cladophialophora psammophila CBS 110553</name>
    <dbReference type="NCBI Taxonomy" id="1182543"/>
    <lineage>
        <taxon>Eukaryota</taxon>
        <taxon>Fungi</taxon>
        <taxon>Dikarya</taxon>
        <taxon>Ascomycota</taxon>
        <taxon>Pezizomycotina</taxon>
        <taxon>Eurotiomycetes</taxon>
        <taxon>Chaetothyriomycetidae</taxon>
        <taxon>Chaetothyriales</taxon>
        <taxon>Herpotrichiellaceae</taxon>
        <taxon>Cladophialophora</taxon>
    </lineage>
</organism>
<name>W9WEL2_9EURO</name>
<dbReference type="GO" id="GO:0000492">
    <property type="term" value="P:box C/D snoRNP assembly"/>
    <property type="evidence" value="ECO:0007669"/>
    <property type="project" value="InterPro"/>
</dbReference>
<dbReference type="Proteomes" id="UP000019471">
    <property type="component" value="Unassembled WGS sequence"/>
</dbReference>
<feature type="region of interest" description="Disordered" evidence="1">
    <location>
        <begin position="1"/>
        <end position="131"/>
    </location>
</feature>
<feature type="compositionally biased region" description="Basic and acidic residues" evidence="1">
    <location>
        <begin position="1"/>
        <end position="10"/>
    </location>
</feature>
<dbReference type="HOGENOM" id="CLU_107218_0_0_1"/>
<reference evidence="2 3" key="1">
    <citation type="submission" date="2013-03" db="EMBL/GenBank/DDBJ databases">
        <title>The Genome Sequence of Cladophialophora psammophila CBS 110553.</title>
        <authorList>
            <consortium name="The Broad Institute Genomics Platform"/>
            <person name="Cuomo C."/>
            <person name="de Hoog S."/>
            <person name="Gorbushina A."/>
            <person name="Walker B."/>
            <person name="Young S.K."/>
            <person name="Zeng Q."/>
            <person name="Gargeya S."/>
            <person name="Fitzgerald M."/>
            <person name="Haas B."/>
            <person name="Abouelleil A."/>
            <person name="Allen A.W."/>
            <person name="Alvarado L."/>
            <person name="Arachchi H.M."/>
            <person name="Berlin A.M."/>
            <person name="Chapman S.B."/>
            <person name="Gainer-Dewar J."/>
            <person name="Goldberg J."/>
            <person name="Griggs A."/>
            <person name="Gujja S."/>
            <person name="Hansen M."/>
            <person name="Howarth C."/>
            <person name="Imamovic A."/>
            <person name="Ireland A."/>
            <person name="Larimer J."/>
            <person name="McCowan C."/>
            <person name="Murphy C."/>
            <person name="Pearson M."/>
            <person name="Poon T.W."/>
            <person name="Priest M."/>
            <person name="Roberts A."/>
            <person name="Saif S."/>
            <person name="Shea T."/>
            <person name="Sisk P."/>
            <person name="Sykes S."/>
            <person name="Wortman J."/>
            <person name="Nusbaum C."/>
            <person name="Birren B."/>
        </authorList>
    </citation>
    <scope>NUCLEOTIDE SEQUENCE [LARGE SCALE GENOMIC DNA]</scope>
    <source>
        <strain evidence="2 3">CBS 110553</strain>
    </source>
</reference>
<evidence type="ECO:0000313" key="3">
    <source>
        <dbReference type="Proteomes" id="UP000019471"/>
    </source>
</evidence>
<dbReference type="PANTHER" id="PTHR38489:SF1">
    <property type="entry name" value="HISTONE CHAPERONE DOMAIN-CONTAINING PROTEIN"/>
    <property type="match status" value="1"/>
</dbReference>
<gene>
    <name evidence="2" type="ORF">A1O5_11474</name>
</gene>
<dbReference type="eggNOG" id="ENOG502SBR7">
    <property type="taxonomic scope" value="Eukaryota"/>
</dbReference>
<dbReference type="AlphaFoldDB" id="W9WEL2"/>